<proteinExistence type="predicted"/>
<dbReference type="EMBL" id="BLKU01000005">
    <property type="protein sequence ID" value="GFG66980.1"/>
    <property type="molecule type" value="Genomic_DNA"/>
</dbReference>
<dbReference type="EMBL" id="CP065047">
    <property type="protein sequence ID" value="QPI36974.1"/>
    <property type="molecule type" value="Genomic_DNA"/>
</dbReference>
<reference evidence="2" key="3">
    <citation type="submission" date="2020-11" db="EMBL/GenBank/DDBJ databases">
        <title>Intraspecies plasmid and genomic variation of Mycobacterium kubicae revealed by the complete genome sequences of two clinical isolates.</title>
        <authorList>
            <person name="Hendrix J.R."/>
            <person name="Epperson L.E."/>
            <person name="Honda J.R."/>
            <person name="Strong M."/>
        </authorList>
    </citation>
    <scope>NUCLEOTIDE SEQUENCE</scope>
    <source>
        <strain evidence="2">JCM 13573</strain>
    </source>
</reference>
<accession>A0AAX1J9A0</accession>
<evidence type="ECO:0000313" key="3">
    <source>
        <dbReference type="Proteomes" id="UP000465306"/>
    </source>
</evidence>
<reference evidence="1" key="2">
    <citation type="submission" date="2020-02" db="EMBL/GenBank/DDBJ databases">
        <authorList>
            <person name="Matsumoto Y."/>
            <person name="Kinjo T."/>
            <person name="Motooka D."/>
            <person name="Nabeya D."/>
            <person name="Jung N."/>
            <person name="Uechi K."/>
            <person name="Horii T."/>
            <person name="Iida T."/>
            <person name="Fujita J."/>
            <person name="Nakamura S."/>
        </authorList>
    </citation>
    <scope>NUCLEOTIDE SEQUENCE</scope>
    <source>
        <strain evidence="1">JCM 13573</strain>
    </source>
</reference>
<name>A0AAX1J9A0_9MYCO</name>
<dbReference type="KEGG" id="mku:I2456_21480"/>
<evidence type="ECO:0000313" key="4">
    <source>
        <dbReference type="Proteomes" id="UP000663583"/>
    </source>
</evidence>
<evidence type="ECO:0000313" key="1">
    <source>
        <dbReference type="EMBL" id="GFG66980.1"/>
    </source>
</evidence>
<sequence>MTDQILQADLDALGRLKPQLDELAGEVKAGVAEEIPAGGVVDAGAVPSLAAAQEMSTRALPIVRLAVAGRFMKMAEMIDYARSGFLTADNQLLEVLNKVPTLQPLPPGR</sequence>
<gene>
    <name evidence="2" type="ORF">I2456_21480</name>
    <name evidence="1" type="ORF">MKUB_44700</name>
</gene>
<organism evidence="2 4">
    <name type="scientific">Mycobacterium kubicae</name>
    <dbReference type="NCBI Taxonomy" id="120959"/>
    <lineage>
        <taxon>Bacteria</taxon>
        <taxon>Bacillati</taxon>
        <taxon>Actinomycetota</taxon>
        <taxon>Actinomycetes</taxon>
        <taxon>Mycobacteriales</taxon>
        <taxon>Mycobacteriaceae</taxon>
        <taxon>Mycobacterium</taxon>
        <taxon>Mycobacterium simiae complex</taxon>
    </lineage>
</organism>
<dbReference type="AlphaFoldDB" id="A0AAX1J9A0"/>
<dbReference type="Proteomes" id="UP000663583">
    <property type="component" value="Chromosome"/>
</dbReference>
<dbReference type="Proteomes" id="UP000465306">
    <property type="component" value="Unassembled WGS sequence"/>
</dbReference>
<protein>
    <submittedName>
        <fullName evidence="2">Uncharacterized protein</fullName>
    </submittedName>
</protein>
<evidence type="ECO:0000313" key="2">
    <source>
        <dbReference type="EMBL" id="QPI36974.1"/>
    </source>
</evidence>
<dbReference type="RefSeq" id="WP_068028626.1">
    <property type="nucleotide sequence ID" value="NZ_BLKU01000005.1"/>
</dbReference>
<reference evidence="1 3" key="1">
    <citation type="journal article" date="2019" name="Emerg. Microbes Infect.">
        <title>Comprehensive subspecies identification of 175 nontuberculous mycobacteria species based on 7547 genomic profiles.</title>
        <authorList>
            <person name="Matsumoto Y."/>
            <person name="Kinjo T."/>
            <person name="Motooka D."/>
            <person name="Nabeya D."/>
            <person name="Jung N."/>
            <person name="Uechi K."/>
            <person name="Horii T."/>
            <person name="Iida T."/>
            <person name="Fujita J."/>
            <person name="Nakamura S."/>
        </authorList>
    </citation>
    <scope>NUCLEOTIDE SEQUENCE [LARGE SCALE GENOMIC DNA]</scope>
    <source>
        <strain evidence="1 3">JCM 13573</strain>
    </source>
</reference>
<keyword evidence="3" id="KW-1185">Reference proteome</keyword>